<feature type="compositionally biased region" description="Low complexity" evidence="1">
    <location>
        <begin position="361"/>
        <end position="382"/>
    </location>
</feature>
<dbReference type="EMBL" id="SEOQ01000714">
    <property type="protein sequence ID" value="TFY57935.1"/>
    <property type="molecule type" value="Genomic_DNA"/>
</dbReference>
<feature type="compositionally biased region" description="Acidic residues" evidence="1">
    <location>
        <begin position="52"/>
        <end position="64"/>
    </location>
</feature>
<feature type="compositionally biased region" description="Acidic residues" evidence="1">
    <location>
        <begin position="294"/>
        <end position="304"/>
    </location>
</feature>
<feature type="domain" description="BAH" evidence="2">
    <location>
        <begin position="101"/>
        <end position="241"/>
    </location>
</feature>
<evidence type="ECO:0000313" key="3">
    <source>
        <dbReference type="EMBL" id="TFY57935.1"/>
    </source>
</evidence>
<sequence>MAPETPVQTPTRRSKRFQPNVFASTSALAPHVAGVDVWTSKPLHRRPTEPQDAFDTEEDPDEEYSETRFYDAFARRKGPTSRGTHGRHGSTKAKVTEEEGEVYKVGDTVLVATNPKRPSVGVIVGMWEVKNVDGEDRRRGASLRVRIHWFLRPAELAKTRAERSFFENEVYYSIDSTAVVPTSSIISHCIVSGTPPADVSAGSPPKRRRTDVGRTDDKKATESFYCASAVNAMRGLFYDLNWTRHSSQAAGMSPEAGGVVEWGTGRAWEVLVENEAKPQPRVSRKAALKRVVEEAEGEEDEGSEDDYKQPAERAQSEVVSEDERPARRRGRRRLEDDDDDDEDDVVPEIPKTPSKKRKRTTPTTPTTPRTPRTPRRTGTTTPANDTPENAAPRSRNRRRIRSKP</sequence>
<dbReference type="STRING" id="205917.A0A4Y9Y6H6"/>
<organism evidence="3 4">
    <name type="scientific">Dentipellis fragilis</name>
    <dbReference type="NCBI Taxonomy" id="205917"/>
    <lineage>
        <taxon>Eukaryota</taxon>
        <taxon>Fungi</taxon>
        <taxon>Dikarya</taxon>
        <taxon>Basidiomycota</taxon>
        <taxon>Agaricomycotina</taxon>
        <taxon>Agaricomycetes</taxon>
        <taxon>Russulales</taxon>
        <taxon>Hericiaceae</taxon>
        <taxon>Dentipellis</taxon>
    </lineage>
</organism>
<proteinExistence type="predicted"/>
<feature type="compositionally biased region" description="Acidic residues" evidence="1">
    <location>
        <begin position="336"/>
        <end position="346"/>
    </location>
</feature>
<dbReference type="GO" id="GO:0003682">
    <property type="term" value="F:chromatin binding"/>
    <property type="evidence" value="ECO:0007669"/>
    <property type="project" value="InterPro"/>
</dbReference>
<protein>
    <recommendedName>
        <fullName evidence="2">BAH domain-containing protein</fullName>
    </recommendedName>
</protein>
<dbReference type="OrthoDB" id="1926878at2759"/>
<evidence type="ECO:0000256" key="1">
    <source>
        <dbReference type="SAM" id="MobiDB-lite"/>
    </source>
</evidence>
<name>A0A4Y9Y6H6_9AGAM</name>
<feature type="region of interest" description="Disordered" evidence="1">
    <location>
        <begin position="195"/>
        <end position="218"/>
    </location>
</feature>
<feature type="compositionally biased region" description="Basic residues" evidence="1">
    <location>
        <begin position="394"/>
        <end position="404"/>
    </location>
</feature>
<evidence type="ECO:0000259" key="2">
    <source>
        <dbReference type="PROSITE" id="PS51038"/>
    </source>
</evidence>
<dbReference type="AlphaFoldDB" id="A0A4Y9Y6H6"/>
<dbReference type="Gene3D" id="2.30.30.490">
    <property type="match status" value="1"/>
</dbReference>
<comment type="caution">
    <text evidence="3">The sequence shown here is derived from an EMBL/GenBank/DDBJ whole genome shotgun (WGS) entry which is preliminary data.</text>
</comment>
<reference evidence="3 4" key="1">
    <citation type="submission" date="2019-02" db="EMBL/GenBank/DDBJ databases">
        <title>Genome sequencing of the rare red list fungi Dentipellis fragilis.</title>
        <authorList>
            <person name="Buettner E."/>
            <person name="Kellner H."/>
        </authorList>
    </citation>
    <scope>NUCLEOTIDE SEQUENCE [LARGE SCALE GENOMIC DNA]</scope>
    <source>
        <strain evidence="3 4">DSM 105465</strain>
    </source>
</reference>
<feature type="region of interest" description="Disordered" evidence="1">
    <location>
        <begin position="40"/>
        <end position="95"/>
    </location>
</feature>
<feature type="compositionally biased region" description="Basic residues" evidence="1">
    <location>
        <begin position="75"/>
        <end position="91"/>
    </location>
</feature>
<gene>
    <name evidence="3" type="ORF">EVG20_g8345</name>
</gene>
<dbReference type="InterPro" id="IPR043151">
    <property type="entry name" value="BAH_sf"/>
</dbReference>
<evidence type="ECO:0000313" key="4">
    <source>
        <dbReference type="Proteomes" id="UP000298327"/>
    </source>
</evidence>
<feature type="region of interest" description="Disordered" evidence="1">
    <location>
        <begin position="293"/>
        <end position="404"/>
    </location>
</feature>
<keyword evidence="4" id="KW-1185">Reference proteome</keyword>
<dbReference type="Proteomes" id="UP000298327">
    <property type="component" value="Unassembled WGS sequence"/>
</dbReference>
<dbReference type="Pfam" id="PF01426">
    <property type="entry name" value="BAH"/>
    <property type="match status" value="1"/>
</dbReference>
<dbReference type="InterPro" id="IPR001025">
    <property type="entry name" value="BAH_dom"/>
</dbReference>
<feature type="compositionally biased region" description="Basic and acidic residues" evidence="1">
    <location>
        <begin position="305"/>
        <end position="325"/>
    </location>
</feature>
<dbReference type="PROSITE" id="PS51038">
    <property type="entry name" value="BAH"/>
    <property type="match status" value="1"/>
</dbReference>
<dbReference type="SMART" id="SM00439">
    <property type="entry name" value="BAH"/>
    <property type="match status" value="1"/>
</dbReference>
<accession>A0A4Y9Y6H6</accession>